<feature type="domain" description="Ubiquitin-like" evidence="8">
    <location>
        <begin position="1"/>
        <end position="77"/>
    </location>
</feature>
<dbReference type="Pfam" id="PF00240">
    <property type="entry name" value="ubiquitin"/>
    <property type="match status" value="1"/>
</dbReference>
<keyword evidence="5" id="KW-0963">Cytoplasm</keyword>
<dbReference type="InterPro" id="IPR006636">
    <property type="entry name" value="STI1_HS-bd"/>
</dbReference>
<comment type="similarity">
    <text evidence="5">Belongs to the RAD23 family.</text>
</comment>
<dbReference type="PROSITE" id="PS50053">
    <property type="entry name" value="UBIQUITIN_2"/>
    <property type="match status" value="1"/>
</dbReference>
<accession>A0A9D5DJI1</accession>
<dbReference type="Pfam" id="PF00627">
    <property type="entry name" value="UBA"/>
    <property type="match status" value="2"/>
</dbReference>
<dbReference type="GO" id="GO:0043161">
    <property type="term" value="P:proteasome-mediated ubiquitin-dependent protein catabolic process"/>
    <property type="evidence" value="ECO:0007669"/>
    <property type="project" value="UniProtKB-UniRule"/>
</dbReference>
<dbReference type="CDD" id="cd01805">
    <property type="entry name" value="Ubl_Rad23"/>
    <property type="match status" value="1"/>
</dbReference>
<comment type="subcellular location">
    <subcellularLocation>
        <location evidence="5">Nucleus</location>
    </subcellularLocation>
    <subcellularLocation>
        <location evidence="5">Cytoplasm</location>
    </subcellularLocation>
</comment>
<dbReference type="InterPro" id="IPR004806">
    <property type="entry name" value="Rad23"/>
</dbReference>
<dbReference type="SMART" id="SM00727">
    <property type="entry name" value="STI1"/>
    <property type="match status" value="1"/>
</dbReference>
<dbReference type="InterPro" id="IPR009060">
    <property type="entry name" value="UBA-like_sf"/>
</dbReference>
<evidence type="ECO:0000313" key="9">
    <source>
        <dbReference type="EMBL" id="KAJ1613764.1"/>
    </source>
</evidence>
<dbReference type="GO" id="GO:0005829">
    <property type="term" value="C:cytosol"/>
    <property type="evidence" value="ECO:0007669"/>
    <property type="project" value="TreeGrafter"/>
</dbReference>
<dbReference type="SUPFAM" id="SSF54236">
    <property type="entry name" value="Ubiquitin-like"/>
    <property type="match status" value="1"/>
</dbReference>
<dbReference type="PANTHER" id="PTHR10621:SF0">
    <property type="entry name" value="UV EXCISION REPAIR PROTEIN RAD23"/>
    <property type="match status" value="1"/>
</dbReference>
<dbReference type="Pfam" id="PF09280">
    <property type="entry name" value="XPC-binding"/>
    <property type="match status" value="1"/>
</dbReference>
<dbReference type="AlphaFoldDB" id="A0A9D5DJI1"/>
<dbReference type="GO" id="GO:0031593">
    <property type="term" value="F:polyubiquitin modification-dependent protein binding"/>
    <property type="evidence" value="ECO:0007669"/>
    <property type="project" value="UniProtKB-UniRule"/>
</dbReference>
<comment type="caution">
    <text evidence="9">The sequence shown here is derived from an EMBL/GenBank/DDBJ whole genome shotgun (WGS) entry which is preliminary data.</text>
</comment>
<dbReference type="SUPFAM" id="SSF46934">
    <property type="entry name" value="UBA-like"/>
    <property type="match status" value="2"/>
</dbReference>
<dbReference type="CDD" id="cd14280">
    <property type="entry name" value="UBA1_Rad23_like"/>
    <property type="match status" value="1"/>
</dbReference>
<evidence type="ECO:0000259" key="7">
    <source>
        <dbReference type="PROSITE" id="PS50030"/>
    </source>
</evidence>
<dbReference type="Gene3D" id="1.10.10.540">
    <property type="entry name" value="XPC-binding domain"/>
    <property type="match status" value="1"/>
</dbReference>
<feature type="domain" description="UBA" evidence="7">
    <location>
        <begin position="127"/>
        <end position="167"/>
    </location>
</feature>
<keyword evidence="3 5" id="KW-0234">DNA repair</keyword>
<dbReference type="SUPFAM" id="SSF101238">
    <property type="entry name" value="XPC-binding domain"/>
    <property type="match status" value="1"/>
</dbReference>
<feature type="compositionally biased region" description="Polar residues" evidence="6">
    <location>
        <begin position="96"/>
        <end position="112"/>
    </location>
</feature>
<comment type="function">
    <text evidence="5">Multiubiquitin chain receptor involved in modulation of proteasomal degradation. Involved in nucleotide excision repair.</text>
</comment>
<dbReference type="OrthoDB" id="419317at2759"/>
<keyword evidence="4 5" id="KW-0539">Nucleus</keyword>
<dbReference type="Gene3D" id="1.10.8.10">
    <property type="entry name" value="DNA helicase RuvA subunit, C-terminal domain"/>
    <property type="match status" value="2"/>
</dbReference>
<dbReference type="SMART" id="SM00165">
    <property type="entry name" value="UBA"/>
    <property type="match status" value="2"/>
</dbReference>
<evidence type="ECO:0000256" key="4">
    <source>
        <dbReference type="ARBA" id="ARBA00023242"/>
    </source>
</evidence>
<dbReference type="PRINTS" id="PR01839">
    <property type="entry name" value="RAD23PROTEIN"/>
</dbReference>
<feature type="domain" description="UBA" evidence="7">
    <location>
        <begin position="279"/>
        <end position="322"/>
    </location>
</feature>
<dbReference type="InterPro" id="IPR015360">
    <property type="entry name" value="XPC-bd"/>
</dbReference>
<evidence type="ECO:0000256" key="3">
    <source>
        <dbReference type="ARBA" id="ARBA00023204"/>
    </source>
</evidence>
<feature type="region of interest" description="Disordered" evidence="6">
    <location>
        <begin position="81"/>
        <end position="119"/>
    </location>
</feature>
<evidence type="ECO:0000256" key="5">
    <source>
        <dbReference type="RuleBase" id="RU367049"/>
    </source>
</evidence>
<feature type="region of interest" description="Disordered" evidence="6">
    <location>
        <begin position="172"/>
        <end position="204"/>
    </location>
</feature>
<dbReference type="PROSITE" id="PS50030">
    <property type="entry name" value="UBA"/>
    <property type="match status" value="2"/>
</dbReference>
<evidence type="ECO:0000256" key="1">
    <source>
        <dbReference type="ARBA" id="ARBA00022737"/>
    </source>
</evidence>
<gene>
    <name evidence="9" type="ORF">OJ253_107</name>
</gene>
<dbReference type="InterPro" id="IPR036353">
    <property type="entry name" value="XPC-bd_sf"/>
</dbReference>
<dbReference type="GO" id="GO:0070628">
    <property type="term" value="F:proteasome binding"/>
    <property type="evidence" value="ECO:0007669"/>
    <property type="project" value="TreeGrafter"/>
</dbReference>
<dbReference type="SMART" id="SM00213">
    <property type="entry name" value="UBQ"/>
    <property type="match status" value="1"/>
</dbReference>
<dbReference type="NCBIfam" id="TIGR00601">
    <property type="entry name" value="rad23"/>
    <property type="match status" value="1"/>
</dbReference>
<dbReference type="CDD" id="cd14281">
    <property type="entry name" value="UBA2_Rad23_like"/>
    <property type="match status" value="1"/>
</dbReference>
<sequence length="332" mass="36538">MKIKIRTVQNTEMEVEVEPEHSVEKVKQSIQALNPVMEASRLKLIFAGRILNDSQTVKDVGIKEGERLVVLLSKGASQKAAESQQNKQIPAVPQSAPDNTPASNVQSQSEAQEPSIESRASALLTGSELEETITSIVNMGFEREQVVRAMRAAFNNPDRAVEYLTSGLPIPENPVATSPESFAPVNSNAAPAPPEDSSSELPGNLEALRTNPLFQQLRSVVQQDPRILPELLVRIGQTNPEILRLITENQEEFIQMMERTDSDEISGDASQFPAQTTIQLTQQEVESIERLQALGFPRNAAIEAYLICEKNEELAANYLLENSADFFTDGTN</sequence>
<reference evidence="9" key="1">
    <citation type="submission" date="2022-10" db="EMBL/GenBank/DDBJ databases">
        <title>Adaptive evolution leads to modifications in subtelomeric GC content in a zoonotic Cryptosporidium species.</title>
        <authorList>
            <person name="Li J."/>
            <person name="Feng Y."/>
            <person name="Xiao L."/>
        </authorList>
    </citation>
    <scope>NUCLEOTIDE SEQUENCE</scope>
    <source>
        <strain evidence="9">33844</strain>
    </source>
</reference>
<dbReference type="GO" id="GO:0006289">
    <property type="term" value="P:nucleotide-excision repair"/>
    <property type="evidence" value="ECO:0007669"/>
    <property type="project" value="UniProtKB-UniRule"/>
</dbReference>
<dbReference type="EMBL" id="JAPCXC010000001">
    <property type="protein sequence ID" value="KAJ1613764.1"/>
    <property type="molecule type" value="Genomic_DNA"/>
</dbReference>
<dbReference type="GO" id="GO:0043130">
    <property type="term" value="F:ubiquitin binding"/>
    <property type="evidence" value="ECO:0007669"/>
    <property type="project" value="UniProtKB-UniRule"/>
</dbReference>
<dbReference type="FunFam" id="1.10.8.10:FF:000002">
    <property type="entry name" value="UV excision repair protein RAD23 homolog"/>
    <property type="match status" value="1"/>
</dbReference>
<dbReference type="Gene3D" id="3.10.20.90">
    <property type="entry name" value="Phosphatidylinositol 3-kinase Catalytic Subunit, Chain A, domain 1"/>
    <property type="match status" value="1"/>
</dbReference>
<dbReference type="PANTHER" id="PTHR10621">
    <property type="entry name" value="UV EXCISION REPAIR PROTEIN RAD23"/>
    <property type="match status" value="1"/>
</dbReference>
<dbReference type="InterPro" id="IPR029071">
    <property type="entry name" value="Ubiquitin-like_domsf"/>
</dbReference>
<proteinExistence type="inferred from homology"/>
<evidence type="ECO:0000256" key="2">
    <source>
        <dbReference type="ARBA" id="ARBA00022763"/>
    </source>
</evidence>
<dbReference type="Proteomes" id="UP001067231">
    <property type="component" value="Unassembled WGS sequence"/>
</dbReference>
<keyword evidence="1" id="KW-0677">Repeat</keyword>
<keyword evidence="2 5" id="KW-0227">DNA damage</keyword>
<organism evidence="9">
    <name type="scientific">Cryptosporidium canis</name>
    <dbReference type="NCBI Taxonomy" id="195482"/>
    <lineage>
        <taxon>Eukaryota</taxon>
        <taxon>Sar</taxon>
        <taxon>Alveolata</taxon>
        <taxon>Apicomplexa</taxon>
        <taxon>Conoidasida</taxon>
        <taxon>Coccidia</taxon>
        <taxon>Eucoccidiorida</taxon>
        <taxon>Eimeriorina</taxon>
        <taxon>Cryptosporidiidae</taxon>
        <taxon>Cryptosporidium</taxon>
    </lineage>
</organism>
<dbReference type="GO" id="GO:0005654">
    <property type="term" value="C:nucleoplasm"/>
    <property type="evidence" value="ECO:0007669"/>
    <property type="project" value="TreeGrafter"/>
</dbReference>
<dbReference type="InterPro" id="IPR015940">
    <property type="entry name" value="UBA"/>
</dbReference>
<dbReference type="InterPro" id="IPR000626">
    <property type="entry name" value="Ubiquitin-like_dom"/>
</dbReference>
<evidence type="ECO:0000259" key="8">
    <source>
        <dbReference type="PROSITE" id="PS50053"/>
    </source>
</evidence>
<evidence type="ECO:0000256" key="6">
    <source>
        <dbReference type="SAM" id="MobiDB-lite"/>
    </source>
</evidence>
<dbReference type="GO" id="GO:0003684">
    <property type="term" value="F:damaged DNA binding"/>
    <property type="evidence" value="ECO:0007669"/>
    <property type="project" value="UniProtKB-UniRule"/>
</dbReference>
<name>A0A9D5DJI1_9CRYT</name>
<dbReference type="FunFam" id="1.10.8.10:FF:000003">
    <property type="entry name" value="UV excision repair protein RAD23 homolog"/>
    <property type="match status" value="1"/>
</dbReference>
<protein>
    <recommendedName>
        <fullName evidence="5">UV excision repair protein RAD23</fullName>
    </recommendedName>
</protein>